<reference evidence="1 2" key="1">
    <citation type="journal article" date="2006" name="Int. J. Syst. Evol. Microbiol.">
        <title>Chryseobacterium hispanicum sp. nov., isolated from the drinking water distribution system of Sevilla, Spain.</title>
        <authorList>
            <person name="Gallego V."/>
            <person name="Garcia M.T."/>
            <person name="Ventosa A."/>
        </authorList>
    </citation>
    <scope>NUCLEOTIDE SEQUENCE [LARGE SCALE GENOMIC DNA]</scope>
    <source>
        <strain evidence="1 2">KCTC 22104</strain>
    </source>
</reference>
<evidence type="ECO:0008006" key="3">
    <source>
        <dbReference type="Google" id="ProtNLM"/>
    </source>
</evidence>
<comment type="caution">
    <text evidence="1">The sequence shown here is derived from an EMBL/GenBank/DDBJ whole genome shotgun (WGS) entry which is preliminary data.</text>
</comment>
<proteinExistence type="predicted"/>
<dbReference type="OrthoDB" id="1348281at2"/>
<protein>
    <recommendedName>
        <fullName evidence="3">PemK-like, MazF-like toxin of type II toxin-antitoxin system</fullName>
    </recommendedName>
</protein>
<accession>A0A3D9D2L5</accession>
<dbReference type="EMBL" id="QNUG01000005">
    <property type="protein sequence ID" value="REC72243.1"/>
    <property type="molecule type" value="Genomic_DNA"/>
</dbReference>
<evidence type="ECO:0000313" key="1">
    <source>
        <dbReference type="EMBL" id="REC72243.1"/>
    </source>
</evidence>
<name>A0A3D9D2L5_9FLAO</name>
<gene>
    <name evidence="1" type="ORF">DRF58_03010</name>
</gene>
<organism evidence="1 2">
    <name type="scientific">Epilithonimonas hispanica</name>
    <dbReference type="NCBI Taxonomy" id="358687"/>
    <lineage>
        <taxon>Bacteria</taxon>
        <taxon>Pseudomonadati</taxon>
        <taxon>Bacteroidota</taxon>
        <taxon>Flavobacteriia</taxon>
        <taxon>Flavobacteriales</taxon>
        <taxon>Weeksellaceae</taxon>
        <taxon>Chryseobacterium group</taxon>
        <taxon>Epilithonimonas</taxon>
    </lineage>
</organism>
<keyword evidence="2" id="KW-1185">Reference proteome</keyword>
<dbReference type="AlphaFoldDB" id="A0A3D9D2L5"/>
<dbReference type="RefSeq" id="WP_116032683.1">
    <property type="nucleotide sequence ID" value="NZ_JBHLVV010000003.1"/>
</dbReference>
<evidence type="ECO:0000313" key="2">
    <source>
        <dbReference type="Proteomes" id="UP000256326"/>
    </source>
</evidence>
<sequence length="146" mass="17018">MFEEGNIIYFDPFYFKNGNPAKPKYFVVLKNDGYKNIIASLPTRRDSIPQKETIENGCVEIPSINLNCFIISPNQIITNCNKSFDFPTLLYGHQLDDYNILALKEMYPNEGSDFSIWGKMKTSLFEELINCFKNSKTVKRKYKKLF</sequence>
<dbReference type="Proteomes" id="UP000256326">
    <property type="component" value="Unassembled WGS sequence"/>
</dbReference>